<dbReference type="SUPFAM" id="SSF53474">
    <property type="entry name" value="alpha/beta-Hydrolases"/>
    <property type="match status" value="1"/>
</dbReference>
<dbReference type="InterPro" id="IPR029058">
    <property type="entry name" value="AB_hydrolase_fold"/>
</dbReference>
<dbReference type="InterPro" id="IPR026968">
    <property type="entry name" value="PcaD/CatD"/>
</dbReference>
<dbReference type="AlphaFoldDB" id="A3VL63"/>
<dbReference type="GO" id="GO:0047570">
    <property type="term" value="F:3-oxoadipate enol-lactonase activity"/>
    <property type="evidence" value="ECO:0007669"/>
    <property type="project" value="InterPro"/>
</dbReference>
<dbReference type="InterPro" id="IPR050266">
    <property type="entry name" value="AB_hydrolase_sf"/>
</dbReference>
<name>A3VL63_9RHOB</name>
<dbReference type="PANTHER" id="PTHR43798:SF31">
    <property type="entry name" value="AB HYDROLASE SUPERFAMILY PROTEIN YCLE"/>
    <property type="match status" value="1"/>
</dbReference>
<dbReference type="GO" id="GO:0016020">
    <property type="term" value="C:membrane"/>
    <property type="evidence" value="ECO:0007669"/>
    <property type="project" value="TreeGrafter"/>
</dbReference>
<gene>
    <name evidence="3" type="ORF">RB2654_17971</name>
</gene>
<dbReference type="PANTHER" id="PTHR43798">
    <property type="entry name" value="MONOACYLGLYCEROL LIPASE"/>
    <property type="match status" value="1"/>
</dbReference>
<protein>
    <submittedName>
        <fullName evidence="3">3-oxoadipate enol-lactone hydrolase</fullName>
    </submittedName>
</protein>
<dbReference type="eggNOG" id="COG0596">
    <property type="taxonomic scope" value="Bacteria"/>
</dbReference>
<dbReference type="Gene3D" id="3.40.50.1820">
    <property type="entry name" value="alpha/beta hydrolase"/>
    <property type="match status" value="1"/>
</dbReference>
<dbReference type="STRING" id="314271.RB2654_17971"/>
<dbReference type="RefSeq" id="WP_008334151.1">
    <property type="nucleotide sequence ID" value="NZ_CH902578.1"/>
</dbReference>
<evidence type="ECO:0000259" key="2">
    <source>
        <dbReference type="Pfam" id="PF00561"/>
    </source>
</evidence>
<dbReference type="NCBIfam" id="TIGR02427">
    <property type="entry name" value="protocat_pcaD"/>
    <property type="match status" value="1"/>
</dbReference>
<sequence length="264" mass="29058">MQIARLADIRVHYDDRGPKDGPTVLFANSLGTDFRLWDRVVARLPDHLRLIRYDKRGHGLTTAPDGPYFMGDLVQDAARLLDHLKVRDVVVVGLSIGGFIAQGLAAERLDLIRAMVLSNTAAKIGTTAMWEERVATVRRDGVEALADATMERWFGRKFRDSDPDTVEAFRNMMVRQPVEGYAGCAAAIGESDLYESTARLKLPTLGIAGSEDGSTPPDLVRETTELVAGSKFHLIRGSGHLPCVDNPDEYARVLTTFLTEIGHI</sequence>
<dbReference type="Proteomes" id="UP000002931">
    <property type="component" value="Unassembled WGS sequence"/>
</dbReference>
<dbReference type="HOGENOM" id="CLU_020336_50_3_5"/>
<keyword evidence="4" id="KW-1185">Reference proteome</keyword>
<dbReference type="GO" id="GO:0042952">
    <property type="term" value="P:beta-ketoadipate pathway"/>
    <property type="evidence" value="ECO:0007669"/>
    <property type="project" value="InterPro"/>
</dbReference>
<feature type="domain" description="AB hydrolase-1" evidence="2">
    <location>
        <begin position="22"/>
        <end position="247"/>
    </location>
</feature>
<dbReference type="InterPro" id="IPR000073">
    <property type="entry name" value="AB_hydrolase_1"/>
</dbReference>
<dbReference type="EMBL" id="AAMT01000021">
    <property type="protein sequence ID" value="EAQ10982.1"/>
    <property type="molecule type" value="Genomic_DNA"/>
</dbReference>
<keyword evidence="1 3" id="KW-0378">Hydrolase</keyword>
<evidence type="ECO:0000313" key="3">
    <source>
        <dbReference type="EMBL" id="EAQ10982.1"/>
    </source>
</evidence>
<comment type="caution">
    <text evidence="3">The sequence shown here is derived from an EMBL/GenBank/DDBJ whole genome shotgun (WGS) entry which is preliminary data.</text>
</comment>
<organism evidence="3 4">
    <name type="scientific">Maritimibacter alkaliphilus HTCC2654</name>
    <dbReference type="NCBI Taxonomy" id="314271"/>
    <lineage>
        <taxon>Bacteria</taxon>
        <taxon>Pseudomonadati</taxon>
        <taxon>Pseudomonadota</taxon>
        <taxon>Alphaproteobacteria</taxon>
        <taxon>Rhodobacterales</taxon>
        <taxon>Roseobacteraceae</taxon>
        <taxon>Maritimibacter</taxon>
    </lineage>
</organism>
<dbReference type="ESTHER" id="9rhob-a3vl63">
    <property type="family name" value="Carboxymethylbutenolide_lactonase"/>
</dbReference>
<evidence type="ECO:0000256" key="1">
    <source>
        <dbReference type="ARBA" id="ARBA00022801"/>
    </source>
</evidence>
<evidence type="ECO:0000313" key="4">
    <source>
        <dbReference type="Proteomes" id="UP000002931"/>
    </source>
</evidence>
<dbReference type="OrthoDB" id="9793083at2"/>
<proteinExistence type="predicted"/>
<reference evidence="3 4" key="1">
    <citation type="journal article" date="2010" name="J. Bacteriol.">
        <title>Genome sequences of Pelagibaca bermudensis HTCC2601T and Maritimibacter alkaliphilus HTCC2654T, the type strains of two marine Roseobacter genera.</title>
        <authorList>
            <person name="Thrash J.C."/>
            <person name="Cho J.C."/>
            <person name="Ferriera S."/>
            <person name="Johnson J."/>
            <person name="Vergin K.L."/>
            <person name="Giovannoni S.J."/>
        </authorList>
    </citation>
    <scope>NUCLEOTIDE SEQUENCE [LARGE SCALE GENOMIC DNA]</scope>
    <source>
        <strain evidence="3 4">HTCC2654</strain>
    </source>
</reference>
<accession>A3VL63</accession>
<dbReference type="Pfam" id="PF00561">
    <property type="entry name" value="Abhydrolase_1"/>
    <property type="match status" value="1"/>
</dbReference>